<keyword evidence="2" id="KW-1185">Reference proteome</keyword>
<protein>
    <submittedName>
        <fullName evidence="1">Uncharacterized protein</fullName>
    </submittedName>
</protein>
<dbReference type="RefSeq" id="WP_377430647.1">
    <property type="nucleotide sequence ID" value="NZ_JBHSPR010000053.1"/>
</dbReference>
<evidence type="ECO:0000313" key="1">
    <source>
        <dbReference type="EMBL" id="MFC6021873.1"/>
    </source>
</evidence>
<comment type="caution">
    <text evidence="1">The sequence shown here is derived from an EMBL/GenBank/DDBJ whole genome shotgun (WGS) entry which is preliminary data.</text>
</comment>
<proteinExistence type="predicted"/>
<sequence>MSGELERRAIGFGIESRALKAVVRIGAETKVAQTYIHAKSAVGEFALSEVGYLKAIQREYEQVNPDAADAIALIVNTTIQGIARSVSQFGSEFGR</sequence>
<evidence type="ECO:0000313" key="2">
    <source>
        <dbReference type="Proteomes" id="UP001596203"/>
    </source>
</evidence>
<name>A0ABW1KM15_9ACTN</name>
<accession>A0ABW1KM15</accession>
<dbReference type="Proteomes" id="UP001596203">
    <property type="component" value="Unassembled WGS sequence"/>
</dbReference>
<dbReference type="EMBL" id="JBHSPR010000053">
    <property type="protein sequence ID" value="MFC6021873.1"/>
    <property type="molecule type" value="Genomic_DNA"/>
</dbReference>
<organism evidence="1 2">
    <name type="scientific">Plantactinospora solaniradicis</name>
    <dbReference type="NCBI Taxonomy" id="1723736"/>
    <lineage>
        <taxon>Bacteria</taxon>
        <taxon>Bacillati</taxon>
        <taxon>Actinomycetota</taxon>
        <taxon>Actinomycetes</taxon>
        <taxon>Micromonosporales</taxon>
        <taxon>Micromonosporaceae</taxon>
        <taxon>Plantactinospora</taxon>
    </lineage>
</organism>
<gene>
    <name evidence="1" type="ORF">ACFP2T_37640</name>
</gene>
<reference evidence="2" key="1">
    <citation type="journal article" date="2019" name="Int. J. Syst. Evol. Microbiol.">
        <title>The Global Catalogue of Microorganisms (GCM) 10K type strain sequencing project: providing services to taxonomists for standard genome sequencing and annotation.</title>
        <authorList>
            <consortium name="The Broad Institute Genomics Platform"/>
            <consortium name="The Broad Institute Genome Sequencing Center for Infectious Disease"/>
            <person name="Wu L."/>
            <person name="Ma J."/>
        </authorList>
    </citation>
    <scope>NUCLEOTIDE SEQUENCE [LARGE SCALE GENOMIC DNA]</scope>
    <source>
        <strain evidence="2">ZS-35-S2</strain>
    </source>
</reference>